<dbReference type="AlphaFoldDB" id="A0A1Y2F188"/>
<feature type="region of interest" description="Disordered" evidence="1">
    <location>
        <begin position="304"/>
        <end position="360"/>
    </location>
</feature>
<name>A0A1Y2F188_9BASI</name>
<evidence type="ECO:0000256" key="1">
    <source>
        <dbReference type="SAM" id="MobiDB-lite"/>
    </source>
</evidence>
<reference evidence="2 3" key="1">
    <citation type="submission" date="2016-07" db="EMBL/GenBank/DDBJ databases">
        <title>Pervasive Adenine N6-methylation of Active Genes in Fungi.</title>
        <authorList>
            <consortium name="DOE Joint Genome Institute"/>
            <person name="Mondo S.J."/>
            <person name="Dannebaum R.O."/>
            <person name="Kuo R.C."/>
            <person name="Labutti K."/>
            <person name="Haridas S."/>
            <person name="Kuo A."/>
            <person name="Salamov A."/>
            <person name="Ahrendt S.R."/>
            <person name="Lipzen A."/>
            <person name="Sullivan W."/>
            <person name="Andreopoulos W.B."/>
            <person name="Clum A."/>
            <person name="Lindquist E."/>
            <person name="Daum C."/>
            <person name="Ramamoorthy G.K."/>
            <person name="Gryganskyi A."/>
            <person name="Culley D."/>
            <person name="Magnuson J.K."/>
            <person name="James T.Y."/>
            <person name="O'Malley M.A."/>
            <person name="Stajich J.E."/>
            <person name="Spatafora J.W."/>
            <person name="Visel A."/>
            <person name="Grigoriev I.V."/>
        </authorList>
    </citation>
    <scope>NUCLEOTIDE SEQUENCE [LARGE SCALE GENOMIC DNA]</scope>
    <source>
        <strain evidence="2 3">62-1032</strain>
    </source>
</reference>
<feature type="region of interest" description="Disordered" evidence="1">
    <location>
        <begin position="498"/>
        <end position="522"/>
    </location>
</feature>
<dbReference type="InParanoid" id="A0A1Y2F188"/>
<accession>A0A1Y2F188</accession>
<feature type="compositionally biased region" description="Polar residues" evidence="1">
    <location>
        <begin position="135"/>
        <end position="144"/>
    </location>
</feature>
<protein>
    <submittedName>
        <fullName evidence="2">Uncharacterized protein</fullName>
    </submittedName>
</protein>
<gene>
    <name evidence="2" type="ORF">BCR35DRAFT_353133</name>
</gene>
<feature type="compositionally biased region" description="Polar residues" evidence="1">
    <location>
        <begin position="181"/>
        <end position="190"/>
    </location>
</feature>
<feature type="region of interest" description="Disordered" evidence="1">
    <location>
        <begin position="1"/>
        <end position="82"/>
    </location>
</feature>
<proteinExistence type="predicted"/>
<feature type="compositionally biased region" description="Acidic residues" evidence="1">
    <location>
        <begin position="262"/>
        <end position="273"/>
    </location>
</feature>
<dbReference type="EMBL" id="MCGR01000031">
    <property type="protein sequence ID" value="ORY77619.1"/>
    <property type="molecule type" value="Genomic_DNA"/>
</dbReference>
<keyword evidence="3" id="KW-1185">Reference proteome</keyword>
<evidence type="ECO:0000313" key="2">
    <source>
        <dbReference type="EMBL" id="ORY77619.1"/>
    </source>
</evidence>
<feature type="compositionally biased region" description="Low complexity" evidence="1">
    <location>
        <begin position="165"/>
        <end position="180"/>
    </location>
</feature>
<organism evidence="2 3">
    <name type="scientific">Leucosporidium creatinivorum</name>
    <dbReference type="NCBI Taxonomy" id="106004"/>
    <lineage>
        <taxon>Eukaryota</taxon>
        <taxon>Fungi</taxon>
        <taxon>Dikarya</taxon>
        <taxon>Basidiomycota</taxon>
        <taxon>Pucciniomycotina</taxon>
        <taxon>Microbotryomycetes</taxon>
        <taxon>Leucosporidiales</taxon>
        <taxon>Leucosporidium</taxon>
    </lineage>
</organism>
<feature type="compositionally biased region" description="Low complexity" evidence="1">
    <location>
        <begin position="70"/>
        <end position="79"/>
    </location>
</feature>
<feature type="compositionally biased region" description="Basic and acidic residues" evidence="1">
    <location>
        <begin position="55"/>
        <end position="69"/>
    </location>
</feature>
<feature type="compositionally biased region" description="Low complexity" evidence="1">
    <location>
        <begin position="336"/>
        <end position="360"/>
    </location>
</feature>
<sequence>MKWTLGLKGFRRTRSERSQEVSTPAAPPNSPTSTLSASTTRHRKPRPAPLPLTNHHLDVRLESGERMTSSEEMSMGGSEMMEKVRGSHLDEGYGSAMEQVEMRRTRGRRQGFGDGLGAPIEGVYFASPFEQQEQNHILSRSFSTRLPIRRPSSASPSSESDHSSKFSLSTPPTSRAPSPAITRSSTINTMSSSFRGRRSSSSTRSQLSYSPPSSPTTSALSLPRIITRLDEEGRRVLGSRRRRSLGPEPERVRRTKKTFGVGDDDDSNTSAEEEDRKRAGLARVRTSMPPLSAVYYEADDESMELLAPTETSTPAGRPPSRRNSSPAFHHSRRRSYTSSPLSPLTPQCTSSHTQSSTSPITPRSIVIIPLASTRRQNSLPCSATFTPLQHSFPISNIEESPTATPRPSSLRRPSTIAFADFPSTSPLPRSPIPPPALAKAKRRETMSVEPNFLFGRGLVEGICESRKSLEELAQSEWEERREWWGIGDERERGRGCLKVVNPDEGAGSTSTSRRPSVEIPHTNRSSYYSCSSELDDPLPIGLAF</sequence>
<feature type="compositionally biased region" description="Low complexity" evidence="1">
    <location>
        <begin position="191"/>
        <end position="224"/>
    </location>
</feature>
<evidence type="ECO:0000313" key="3">
    <source>
        <dbReference type="Proteomes" id="UP000193467"/>
    </source>
</evidence>
<dbReference type="Proteomes" id="UP000193467">
    <property type="component" value="Unassembled WGS sequence"/>
</dbReference>
<comment type="caution">
    <text evidence="2">The sequence shown here is derived from an EMBL/GenBank/DDBJ whole genome shotgun (WGS) entry which is preliminary data.</text>
</comment>
<feature type="region of interest" description="Disordered" evidence="1">
    <location>
        <begin position="135"/>
        <end position="290"/>
    </location>
</feature>